<name>A0A6A4H860_9AGAR</name>
<keyword evidence="2" id="KW-1185">Reference proteome</keyword>
<organism evidence="1 2">
    <name type="scientific">Gymnopus androsaceus JB14</name>
    <dbReference type="NCBI Taxonomy" id="1447944"/>
    <lineage>
        <taxon>Eukaryota</taxon>
        <taxon>Fungi</taxon>
        <taxon>Dikarya</taxon>
        <taxon>Basidiomycota</taxon>
        <taxon>Agaricomycotina</taxon>
        <taxon>Agaricomycetes</taxon>
        <taxon>Agaricomycetidae</taxon>
        <taxon>Agaricales</taxon>
        <taxon>Marasmiineae</taxon>
        <taxon>Omphalotaceae</taxon>
        <taxon>Gymnopus</taxon>
    </lineage>
</organism>
<protein>
    <submittedName>
        <fullName evidence="1">Uncharacterized protein</fullName>
    </submittedName>
</protein>
<evidence type="ECO:0000313" key="1">
    <source>
        <dbReference type="EMBL" id="KAE9393514.1"/>
    </source>
</evidence>
<dbReference type="EMBL" id="ML769570">
    <property type="protein sequence ID" value="KAE9393514.1"/>
    <property type="molecule type" value="Genomic_DNA"/>
</dbReference>
<accession>A0A6A4H860</accession>
<reference evidence="1" key="1">
    <citation type="journal article" date="2019" name="Environ. Microbiol.">
        <title>Fungal ecological strategies reflected in gene transcription - a case study of two litter decomposers.</title>
        <authorList>
            <person name="Barbi F."/>
            <person name="Kohler A."/>
            <person name="Barry K."/>
            <person name="Baskaran P."/>
            <person name="Daum C."/>
            <person name="Fauchery L."/>
            <person name="Ihrmark K."/>
            <person name="Kuo A."/>
            <person name="LaButti K."/>
            <person name="Lipzen A."/>
            <person name="Morin E."/>
            <person name="Grigoriev I.V."/>
            <person name="Henrissat B."/>
            <person name="Lindahl B."/>
            <person name="Martin F."/>
        </authorList>
    </citation>
    <scope>NUCLEOTIDE SEQUENCE</scope>
    <source>
        <strain evidence="1">JB14</strain>
    </source>
</reference>
<evidence type="ECO:0000313" key="2">
    <source>
        <dbReference type="Proteomes" id="UP000799118"/>
    </source>
</evidence>
<dbReference type="Proteomes" id="UP000799118">
    <property type="component" value="Unassembled WGS sequence"/>
</dbReference>
<dbReference type="AlphaFoldDB" id="A0A6A4H860"/>
<gene>
    <name evidence="1" type="ORF">BT96DRAFT_1022991</name>
</gene>
<dbReference type="OrthoDB" id="3062009at2759"/>
<proteinExistence type="predicted"/>
<sequence length="348" mass="41065">MESVDAQLVLRGLSSVFEVPLDDDDDEISTHHASFYDFLRDSRRSQIFYYECIEEYTREGSPLYRLIPFITSLPPSAELLPLIQAMNPDYIFRLQELEMMIPWMKNIHPAPKDLIGLWEDYLYMDFIWLTTEWMRTDPMGCIVMFQMLEPHIDYLNDLRWLLDISWIDLKTAICGLRSIIGRDDTKLSELYYSLPHPSLPGEPFPWPSVSRDIACRCIHIAKDVHAGELPKETLRCFSIYKWSLQVRLSPPSPELLRDLRSFQPLVHECGADDIYHVLKWLESFPDPPLEVIVDWTQYLSDIQVMHPYYKFDPSTAEDKWTRRQKWINDIKLSFQHCRSPVQKTLTNV</sequence>